<sequence length="283" mass="30652">MAFDPDRLRNWDFGEQRQSYTARDAILYALGVGLPIAPGESDDLDFLLEDRLRVLPSFAVTLATPGMWPKNSTLEIGWVKVLHMAHAARFHRPLPPQAEVVSRAAITELYDRGADKGAVCVLRRAVTDAADGALYCTIDQTVALRGNGGFGGEPLPKAERPKMPARAPDHAESVATSARAALVYRLSGDTNPLHADYEVARKAGYDRPILQGLASYGTACAVVLRAFCGGDPARLKALDLRFSGVVMPGDRLDFACWQEEGRVLFEAKVGDRTAMDQGVAEIG</sequence>
<dbReference type="GO" id="GO:0006635">
    <property type="term" value="P:fatty acid beta-oxidation"/>
    <property type="evidence" value="ECO:0007669"/>
    <property type="project" value="TreeGrafter"/>
</dbReference>
<evidence type="ECO:0000259" key="2">
    <source>
        <dbReference type="Pfam" id="PF22622"/>
    </source>
</evidence>
<proteinExistence type="predicted"/>
<reference evidence="3 4" key="1">
    <citation type="submission" date="2018-03" db="EMBL/GenBank/DDBJ databases">
        <title>The draft genome of Mesorhizobium sp. 6GN-30.</title>
        <authorList>
            <person name="Liu L."/>
            <person name="Li L."/>
            <person name="Wang T."/>
            <person name="Zhang X."/>
            <person name="Liang L."/>
        </authorList>
    </citation>
    <scope>NUCLEOTIDE SEQUENCE [LARGE SCALE GENOMIC DNA]</scope>
    <source>
        <strain evidence="3 4">6GN30</strain>
    </source>
</reference>
<dbReference type="PANTHER" id="PTHR13078:SF56">
    <property type="entry name" value="PEROXISOMAL MULTIFUNCTIONAL ENZYME TYPE 2"/>
    <property type="match status" value="1"/>
</dbReference>
<name>A0A2P7S5N7_9HYPH</name>
<dbReference type="InterPro" id="IPR002539">
    <property type="entry name" value="MaoC-like_dom"/>
</dbReference>
<dbReference type="AlphaFoldDB" id="A0A2P7S5N7"/>
<evidence type="ECO:0000259" key="1">
    <source>
        <dbReference type="Pfam" id="PF01575"/>
    </source>
</evidence>
<dbReference type="Pfam" id="PF22622">
    <property type="entry name" value="MFE-2_hydrat-2_N"/>
    <property type="match status" value="1"/>
</dbReference>
<dbReference type="GO" id="GO:0004300">
    <property type="term" value="F:enoyl-CoA hydratase activity"/>
    <property type="evidence" value="ECO:0007669"/>
    <property type="project" value="TreeGrafter"/>
</dbReference>
<comment type="caution">
    <text evidence="3">The sequence shown here is derived from an EMBL/GenBank/DDBJ whole genome shotgun (WGS) entry which is preliminary data.</text>
</comment>
<dbReference type="Proteomes" id="UP000241229">
    <property type="component" value="Unassembled WGS sequence"/>
</dbReference>
<dbReference type="GO" id="GO:0044594">
    <property type="term" value="F:17-beta-hydroxysteroid dehydrogenase (NAD+) activity"/>
    <property type="evidence" value="ECO:0007669"/>
    <property type="project" value="TreeGrafter"/>
</dbReference>
<evidence type="ECO:0000313" key="3">
    <source>
        <dbReference type="EMBL" id="PSJ57777.1"/>
    </source>
</evidence>
<keyword evidence="4" id="KW-1185">Reference proteome</keyword>
<dbReference type="InterPro" id="IPR029069">
    <property type="entry name" value="HotDog_dom_sf"/>
</dbReference>
<dbReference type="Gene3D" id="3.10.129.10">
    <property type="entry name" value="Hotdog Thioesterase"/>
    <property type="match status" value="1"/>
</dbReference>
<dbReference type="OrthoDB" id="5522043at2"/>
<dbReference type="Pfam" id="PF01575">
    <property type="entry name" value="MaoC_dehydratas"/>
    <property type="match status" value="1"/>
</dbReference>
<feature type="domain" description="MaoC-like" evidence="1">
    <location>
        <begin position="163"/>
        <end position="273"/>
    </location>
</feature>
<feature type="domain" description="Peroxisomal multifunctional enzyme type 2-like N-terminal" evidence="2">
    <location>
        <begin position="19"/>
        <end position="146"/>
    </location>
</feature>
<dbReference type="PANTHER" id="PTHR13078">
    <property type="entry name" value="PEROXISOMAL MULTIFUNCTIONAL ENZYME TYPE 2-RELATED"/>
    <property type="match status" value="1"/>
</dbReference>
<organism evidence="3 4">
    <name type="scientific">Kumtagia ephedrae</name>
    <dbReference type="NCBI Taxonomy" id="2116701"/>
    <lineage>
        <taxon>Bacteria</taxon>
        <taxon>Pseudomonadati</taxon>
        <taxon>Pseudomonadota</taxon>
        <taxon>Alphaproteobacteria</taxon>
        <taxon>Hyphomicrobiales</taxon>
        <taxon>Phyllobacteriaceae</taxon>
        <taxon>Kumtagia</taxon>
    </lineage>
</organism>
<protein>
    <submittedName>
        <fullName evidence="3">3-alpha,7-alpha, 12-alpha-trihydroxy-5-beta-cholest-24-enoyl-CoA hydratase</fullName>
    </submittedName>
</protein>
<dbReference type="EMBL" id="PXYK01000016">
    <property type="protein sequence ID" value="PSJ57777.1"/>
    <property type="molecule type" value="Genomic_DNA"/>
</dbReference>
<gene>
    <name evidence="3" type="ORF">C7I84_17310</name>
</gene>
<dbReference type="InterPro" id="IPR054357">
    <property type="entry name" value="MFE-2_N"/>
</dbReference>
<accession>A0A2P7S5N7</accession>
<dbReference type="SUPFAM" id="SSF54637">
    <property type="entry name" value="Thioesterase/thiol ester dehydrase-isomerase"/>
    <property type="match status" value="2"/>
</dbReference>
<dbReference type="GO" id="GO:0003857">
    <property type="term" value="F:(3S)-3-hydroxyacyl-CoA dehydrogenase (NAD+) activity"/>
    <property type="evidence" value="ECO:0007669"/>
    <property type="project" value="TreeGrafter"/>
</dbReference>
<dbReference type="RefSeq" id="WP_106773456.1">
    <property type="nucleotide sequence ID" value="NZ_PXYK01000016.1"/>
</dbReference>
<evidence type="ECO:0000313" key="4">
    <source>
        <dbReference type="Proteomes" id="UP000241229"/>
    </source>
</evidence>